<keyword evidence="9" id="KW-0496">Mitochondrion</keyword>
<evidence type="ECO:0000256" key="2">
    <source>
        <dbReference type="ARBA" id="ARBA00006375"/>
    </source>
</evidence>
<feature type="compositionally biased region" description="Low complexity" evidence="14">
    <location>
        <begin position="48"/>
        <end position="63"/>
    </location>
</feature>
<dbReference type="PROSITE" id="PS50920">
    <property type="entry name" value="SOLCAR"/>
    <property type="match status" value="3"/>
</dbReference>
<dbReference type="PANTHER" id="PTHR45671">
    <property type="entry name" value="SOLUTE CARRIER FAMILY 25 (MITOCHONDRIAL CARRIER PHOSPHATE CARRIER), MEMBER 3, LIKE-RELATED-RELATED"/>
    <property type="match status" value="1"/>
</dbReference>
<evidence type="ECO:0000256" key="9">
    <source>
        <dbReference type="ARBA" id="ARBA00023128"/>
    </source>
</evidence>
<feature type="domain" description="PiggyBac transposable element-derived protein" evidence="15">
    <location>
        <begin position="221"/>
        <end position="285"/>
    </location>
</feature>
<protein>
    <recommendedName>
        <fullName evidence="11">Phosphate carrier protein, mitochondrial</fullName>
    </recommendedName>
</protein>
<dbReference type="EMBL" id="CADEBD010000289">
    <property type="protein sequence ID" value="CAB3232135.1"/>
    <property type="molecule type" value="Genomic_DNA"/>
</dbReference>
<keyword evidence="5" id="KW-0677">Repeat</keyword>
<keyword evidence="6" id="KW-0999">Mitochondrion inner membrane</keyword>
<feature type="repeat" description="Solcar" evidence="13">
    <location>
        <begin position="794"/>
        <end position="872"/>
    </location>
</feature>
<proteinExistence type="inferred from homology"/>
<comment type="subcellular location">
    <subcellularLocation>
        <location evidence="1">Mitochondrion inner membrane</location>
        <topology evidence="1">Multi-pass membrane protein</topology>
    </subcellularLocation>
</comment>
<dbReference type="InterPro" id="IPR023395">
    <property type="entry name" value="MCP_dom_sf"/>
</dbReference>
<dbReference type="Gene3D" id="1.50.40.10">
    <property type="entry name" value="Mitochondrial carrier domain"/>
    <property type="match status" value="1"/>
</dbReference>
<comment type="function">
    <text evidence="12">Transport of phosphate groups from the cytosol to the mitochondrial matrix.</text>
</comment>
<gene>
    <name evidence="16" type="ORF">APLA_LOCUS5527</name>
</gene>
<dbReference type="OrthoDB" id="75502at2759"/>
<feature type="repeat" description="Solcar" evidence="13">
    <location>
        <begin position="693"/>
        <end position="777"/>
    </location>
</feature>
<evidence type="ECO:0000256" key="14">
    <source>
        <dbReference type="SAM" id="MobiDB-lite"/>
    </source>
</evidence>
<dbReference type="FunFam" id="1.50.40.10:FF:000005">
    <property type="entry name" value="Mitochondrial phosphate carrier protein 2"/>
    <property type="match status" value="1"/>
</dbReference>
<accession>A0A8S0ZGX9</accession>
<keyword evidence="8" id="KW-1133">Transmembrane helix</keyword>
<evidence type="ECO:0000256" key="1">
    <source>
        <dbReference type="ARBA" id="ARBA00004448"/>
    </source>
</evidence>
<dbReference type="GO" id="GO:0005315">
    <property type="term" value="F:phosphate transmembrane transporter activity"/>
    <property type="evidence" value="ECO:0007669"/>
    <property type="project" value="InterPro"/>
</dbReference>
<keyword evidence="4 13" id="KW-0812">Transmembrane</keyword>
<keyword evidence="10 13" id="KW-0472">Membrane</keyword>
<dbReference type="PANTHER" id="PTHR45671:SF10">
    <property type="entry name" value="SOLUTE CARRIER FAMILY 25 MEMBER 3"/>
    <property type="match status" value="1"/>
</dbReference>
<name>A0A8S0ZGX9_ARCPL</name>
<comment type="caution">
    <text evidence="16">The sequence shown here is derived from an EMBL/GenBank/DDBJ whole genome shotgun (WGS) entry which is preliminary data.</text>
</comment>
<dbReference type="Pfam" id="PF13843">
    <property type="entry name" value="DDE_Tnp_1_7"/>
    <property type="match status" value="1"/>
</dbReference>
<dbReference type="SUPFAM" id="SSF103506">
    <property type="entry name" value="Mitochondrial carrier"/>
    <property type="match status" value="1"/>
</dbReference>
<dbReference type="InterPro" id="IPR018108">
    <property type="entry name" value="MCP_transmembrane"/>
</dbReference>
<feature type="compositionally biased region" description="Basic and acidic residues" evidence="14">
    <location>
        <begin position="885"/>
        <end position="900"/>
    </location>
</feature>
<dbReference type="GO" id="GO:1990547">
    <property type="term" value="P:mitochondrial phosphate ion transmembrane transport"/>
    <property type="evidence" value="ECO:0007669"/>
    <property type="project" value="InterPro"/>
</dbReference>
<evidence type="ECO:0000256" key="11">
    <source>
        <dbReference type="ARBA" id="ARBA00024240"/>
    </source>
</evidence>
<sequence length="900" mass="100352">MSARKKPAVLTKHALLTRGGRILALIPTENALSDDGNASDVDDELLGSQVSHSDSSSPAPSIASSLERLNILDSDDESSTDENVRLTPVFQEVYPNPSLEPDCSTIPIISDIPTLTATPATPATPGTPATLNPVSQVASASQASPAQPSVSILSTPTTSSTLPNRLIRKTRSKRPTVPVAKRSRRIKKFVLCYKWKRAAVFRHKATVEDVPEIDSQTPTIPLDYFYKFFSPDVITDIVEQTNAYSVEKTGRSIELVEDELRDFLAIHIIMGVVSMPSCTDCWSLQYRFDAVLRAEKEMKKKPRGAYDQAVCDKNRLAVVRWNDNKVVTLVSTYVGTEPVEKITAFRYEIYEGLKKNRRAVKHPLDIKKRPQKAIQPVPVESSRFDNVGHFMTMTSQEEDKRGKHKNHPKVDLAVKESVVQFINSIPRIESHYLRAQTTREYILSERSLADIYRDYKDLRQASNLPFASESTFQRIFNFDFNIGFFSPKKDLCDLCESYKNANAEEKMKLQQSYELHLLEKDMARREKEKDKQEKGAIVVVIMFSSLIDAARNSPFRGPLTPANCQTSTSAPLESSQNGMAAAAQVQGDSCEFASGKYFALCGVGGILSCGITHTAVVPLDLVKCRLQVDPDKYKNVVNGFKVSVREEGLRGLAKGWAPTFFGYSLQGLCKFGLYEVFKVQYSSMLDEETAYVYRTFLYLAASASAEFFADIALSPLEAAKVRIQTMPGFASTLREAWPKMVQNEGYGTFYKGLVPLWGRQIPYTMMKFACFEKTVELLYKFVVPKPRDQCSKAEQLVVTFAAGYIAGVFCAIVSHPADTIVSKLNQDKTATAGSIVSKLGWAGVWKGLGPRIVMIGTLTALQWFIYDAVKVWLRMPRPPPAEMPESMRKRLEAEEAAKSK</sequence>
<evidence type="ECO:0000256" key="5">
    <source>
        <dbReference type="ARBA" id="ARBA00022737"/>
    </source>
</evidence>
<evidence type="ECO:0000256" key="8">
    <source>
        <dbReference type="ARBA" id="ARBA00022989"/>
    </source>
</evidence>
<evidence type="ECO:0000313" key="17">
    <source>
        <dbReference type="Proteomes" id="UP000494256"/>
    </source>
</evidence>
<evidence type="ECO:0000256" key="3">
    <source>
        <dbReference type="ARBA" id="ARBA00022448"/>
    </source>
</evidence>
<evidence type="ECO:0000256" key="4">
    <source>
        <dbReference type="ARBA" id="ARBA00022692"/>
    </source>
</evidence>
<dbReference type="Proteomes" id="UP000494256">
    <property type="component" value="Unassembled WGS sequence"/>
</dbReference>
<reference evidence="16 17" key="1">
    <citation type="submission" date="2020-04" db="EMBL/GenBank/DDBJ databases">
        <authorList>
            <person name="Wallbank WR R."/>
            <person name="Pardo Diaz C."/>
            <person name="Kozak K."/>
            <person name="Martin S."/>
            <person name="Jiggins C."/>
            <person name="Moest M."/>
            <person name="Warren A I."/>
            <person name="Byers J.R.P. K."/>
            <person name="Montejo-Kovacevich G."/>
            <person name="Yen C E."/>
        </authorList>
    </citation>
    <scope>NUCLEOTIDE SEQUENCE [LARGE SCALE GENOMIC DNA]</scope>
</reference>
<keyword evidence="7" id="KW-0809">Transit peptide</keyword>
<dbReference type="AlphaFoldDB" id="A0A8S0ZGX9"/>
<evidence type="ECO:0000259" key="15">
    <source>
        <dbReference type="Pfam" id="PF13843"/>
    </source>
</evidence>
<feature type="region of interest" description="Disordered" evidence="14">
    <location>
        <begin position="30"/>
        <end position="63"/>
    </location>
</feature>
<evidence type="ECO:0000256" key="13">
    <source>
        <dbReference type="PROSITE-ProRule" id="PRU00282"/>
    </source>
</evidence>
<evidence type="ECO:0000256" key="10">
    <source>
        <dbReference type="ARBA" id="ARBA00023136"/>
    </source>
</evidence>
<comment type="similarity">
    <text evidence="2">Belongs to the mitochondrial carrier (TC 2.A.29) family.</text>
</comment>
<dbReference type="Pfam" id="PF00153">
    <property type="entry name" value="Mito_carr"/>
    <property type="match status" value="3"/>
</dbReference>
<evidence type="ECO:0000256" key="12">
    <source>
        <dbReference type="ARBA" id="ARBA00054508"/>
    </source>
</evidence>
<evidence type="ECO:0000256" key="7">
    <source>
        <dbReference type="ARBA" id="ARBA00022946"/>
    </source>
</evidence>
<dbReference type="InterPro" id="IPR044677">
    <property type="entry name" value="SLC25A3/Pic2/Mir1-like"/>
</dbReference>
<dbReference type="InterPro" id="IPR029526">
    <property type="entry name" value="PGBD"/>
</dbReference>
<feature type="repeat" description="Solcar" evidence="13">
    <location>
        <begin position="596"/>
        <end position="680"/>
    </location>
</feature>
<evidence type="ECO:0000256" key="6">
    <source>
        <dbReference type="ARBA" id="ARBA00022792"/>
    </source>
</evidence>
<evidence type="ECO:0000313" key="16">
    <source>
        <dbReference type="EMBL" id="CAB3232135.1"/>
    </source>
</evidence>
<organism evidence="16 17">
    <name type="scientific">Arctia plantaginis</name>
    <name type="common">Wood tiger moth</name>
    <name type="synonym">Phalaena plantaginis</name>
    <dbReference type="NCBI Taxonomy" id="874455"/>
    <lineage>
        <taxon>Eukaryota</taxon>
        <taxon>Metazoa</taxon>
        <taxon>Ecdysozoa</taxon>
        <taxon>Arthropoda</taxon>
        <taxon>Hexapoda</taxon>
        <taxon>Insecta</taxon>
        <taxon>Pterygota</taxon>
        <taxon>Neoptera</taxon>
        <taxon>Endopterygota</taxon>
        <taxon>Lepidoptera</taxon>
        <taxon>Glossata</taxon>
        <taxon>Ditrysia</taxon>
        <taxon>Noctuoidea</taxon>
        <taxon>Erebidae</taxon>
        <taxon>Arctiinae</taxon>
        <taxon>Arctia</taxon>
    </lineage>
</organism>
<feature type="region of interest" description="Disordered" evidence="14">
    <location>
        <begin position="881"/>
        <end position="900"/>
    </location>
</feature>
<dbReference type="GO" id="GO:0005743">
    <property type="term" value="C:mitochondrial inner membrane"/>
    <property type="evidence" value="ECO:0007669"/>
    <property type="project" value="UniProtKB-SubCell"/>
</dbReference>
<keyword evidence="3" id="KW-0813">Transport</keyword>